<dbReference type="RefSeq" id="WP_201312322.1">
    <property type="nucleotide sequence ID" value="NZ_BLYI01000070.1"/>
</dbReference>
<proteinExistence type="predicted"/>
<accession>A0A916VEA1</accession>
<evidence type="ECO:0000313" key="1">
    <source>
        <dbReference type="EMBL" id="GFO86680.1"/>
    </source>
</evidence>
<name>A0A916VEA1_9FIRM</name>
<sequence>MHSIWQEKIEFPEYPILKRDKKADVLYIGATLQNAVEAHFQHAQGKAVMMLEEKVISQMPELGGMGILRAENRRERKSLWKLRDYISGRQIPCEMEVISDDCIWIHPVKLFLFMTEGIEIYEQTAVCSRQGKRLDIGSAYVDAAEIIEAEKRKEPFYVYVFAESGSGKMPEGEFEEMRRYKNFWLAGSARRDVEGYLYFWEI</sequence>
<dbReference type="Proteomes" id="UP000613208">
    <property type="component" value="Unassembled WGS sequence"/>
</dbReference>
<keyword evidence="2" id="KW-1185">Reference proteome</keyword>
<dbReference type="EMBL" id="BLYI01000070">
    <property type="protein sequence ID" value="GFO86680.1"/>
    <property type="molecule type" value="Genomic_DNA"/>
</dbReference>
<gene>
    <name evidence="1" type="ORF">ANBU17_30270</name>
</gene>
<protein>
    <submittedName>
        <fullName evidence="1">Uncharacterized protein</fullName>
    </submittedName>
</protein>
<evidence type="ECO:0000313" key="2">
    <source>
        <dbReference type="Proteomes" id="UP000613208"/>
    </source>
</evidence>
<reference evidence="1" key="1">
    <citation type="submission" date="2020-06" db="EMBL/GenBank/DDBJ databases">
        <title>Characterization of fructooligosaccharide metabolism and fructooligosaccharide-degrading enzymes in human commensal butyrate producers.</title>
        <authorList>
            <person name="Tanno H."/>
            <person name="Fujii T."/>
            <person name="Hirano K."/>
            <person name="Maeno S."/>
            <person name="Tonozuka T."/>
            <person name="Sakamoto M."/>
            <person name="Ohkuma M."/>
            <person name="Tochio T."/>
            <person name="Endo A."/>
        </authorList>
    </citation>
    <scope>NUCLEOTIDE SEQUENCE</scope>
    <source>
        <strain evidence="1">JCM 17466</strain>
    </source>
</reference>
<comment type="caution">
    <text evidence="1">The sequence shown here is derived from an EMBL/GenBank/DDBJ whole genome shotgun (WGS) entry which is preliminary data.</text>
</comment>
<organism evidence="1 2">
    <name type="scientific">Anaerostipes butyraticus</name>
    <dbReference type="NCBI Taxonomy" id="645466"/>
    <lineage>
        <taxon>Bacteria</taxon>
        <taxon>Bacillati</taxon>
        <taxon>Bacillota</taxon>
        <taxon>Clostridia</taxon>
        <taxon>Lachnospirales</taxon>
        <taxon>Lachnospiraceae</taxon>
        <taxon>Anaerostipes</taxon>
    </lineage>
</organism>
<dbReference type="AlphaFoldDB" id="A0A916VEA1"/>